<keyword evidence="2 5" id="KW-0238">DNA-binding</keyword>
<keyword evidence="6" id="KW-1185">Reference proteome</keyword>
<dbReference type="GO" id="GO:0003700">
    <property type="term" value="F:DNA-binding transcription factor activity"/>
    <property type="evidence" value="ECO:0007669"/>
    <property type="project" value="InterPro"/>
</dbReference>
<gene>
    <name evidence="5" type="ORF">FHR84_001508</name>
</gene>
<dbReference type="CDD" id="cd07377">
    <property type="entry name" value="WHTH_GntR"/>
    <property type="match status" value="2"/>
</dbReference>
<name>A0A852Z3I6_9ACTN</name>
<sequence length="150" mass="16173">MADRGTYRVIAAELERQIKSGHYAPGALLPSESSLAGEHSVARNTVRSALEVLEESGFVEVLPGHGRRVVGEPASPGDATTAYERLAAEFRERIAAGEFRSEMPLPGEARLAKQHGVSRNTVRRAYRLLADEGTIVIRHGAGAFVAQPDK</sequence>
<dbReference type="Proteomes" id="UP000548304">
    <property type="component" value="Unassembled WGS sequence"/>
</dbReference>
<feature type="domain" description="HTH gntR-type" evidence="4">
    <location>
        <begin position="80"/>
        <end position="148"/>
    </location>
</feature>
<evidence type="ECO:0000256" key="2">
    <source>
        <dbReference type="ARBA" id="ARBA00023125"/>
    </source>
</evidence>
<dbReference type="PRINTS" id="PR00035">
    <property type="entry name" value="HTHGNTR"/>
</dbReference>
<comment type="caution">
    <text evidence="5">The sequence shown here is derived from an EMBL/GenBank/DDBJ whole genome shotgun (WGS) entry which is preliminary data.</text>
</comment>
<dbReference type="AlphaFoldDB" id="A0A852Z3I6"/>
<dbReference type="GO" id="GO:0045892">
    <property type="term" value="P:negative regulation of DNA-templated transcription"/>
    <property type="evidence" value="ECO:0007669"/>
    <property type="project" value="TreeGrafter"/>
</dbReference>
<dbReference type="SUPFAM" id="SSF46785">
    <property type="entry name" value="Winged helix' DNA-binding domain"/>
    <property type="match status" value="2"/>
</dbReference>
<dbReference type="EMBL" id="JACBYW010000002">
    <property type="protein sequence ID" value="NYH78186.1"/>
    <property type="molecule type" value="Genomic_DNA"/>
</dbReference>
<dbReference type="PANTHER" id="PTHR44846:SF17">
    <property type="entry name" value="GNTR-FAMILY TRANSCRIPTIONAL REGULATOR"/>
    <property type="match status" value="1"/>
</dbReference>
<evidence type="ECO:0000259" key="4">
    <source>
        <dbReference type="PROSITE" id="PS50949"/>
    </source>
</evidence>
<accession>A0A852Z3I6</accession>
<evidence type="ECO:0000256" key="3">
    <source>
        <dbReference type="ARBA" id="ARBA00023163"/>
    </source>
</evidence>
<dbReference type="InterPro" id="IPR036388">
    <property type="entry name" value="WH-like_DNA-bd_sf"/>
</dbReference>
<protein>
    <submittedName>
        <fullName evidence="5">DNA-binding GntR family transcriptional regulator</fullName>
    </submittedName>
</protein>
<keyword evidence="3" id="KW-0804">Transcription</keyword>
<proteinExistence type="predicted"/>
<dbReference type="InterPro" id="IPR036390">
    <property type="entry name" value="WH_DNA-bd_sf"/>
</dbReference>
<dbReference type="SMART" id="SM00345">
    <property type="entry name" value="HTH_GNTR"/>
    <property type="match status" value="2"/>
</dbReference>
<dbReference type="Pfam" id="PF00392">
    <property type="entry name" value="GntR"/>
    <property type="match status" value="2"/>
</dbReference>
<dbReference type="InterPro" id="IPR050679">
    <property type="entry name" value="Bact_HTH_transcr_reg"/>
</dbReference>
<feature type="domain" description="HTH gntR-type" evidence="4">
    <location>
        <begin position="4"/>
        <end position="72"/>
    </location>
</feature>
<evidence type="ECO:0000256" key="1">
    <source>
        <dbReference type="ARBA" id="ARBA00023015"/>
    </source>
</evidence>
<dbReference type="PANTHER" id="PTHR44846">
    <property type="entry name" value="MANNOSYL-D-GLYCERATE TRANSPORT/METABOLISM SYSTEM REPRESSOR MNGR-RELATED"/>
    <property type="match status" value="1"/>
</dbReference>
<dbReference type="GO" id="GO:0003677">
    <property type="term" value="F:DNA binding"/>
    <property type="evidence" value="ECO:0007669"/>
    <property type="project" value="UniProtKB-KW"/>
</dbReference>
<dbReference type="Gene3D" id="1.10.10.10">
    <property type="entry name" value="Winged helix-like DNA-binding domain superfamily/Winged helix DNA-binding domain"/>
    <property type="match status" value="2"/>
</dbReference>
<organism evidence="5 6">
    <name type="scientific">Actinopolyspora biskrensis</name>
    <dbReference type="NCBI Taxonomy" id="1470178"/>
    <lineage>
        <taxon>Bacteria</taxon>
        <taxon>Bacillati</taxon>
        <taxon>Actinomycetota</taxon>
        <taxon>Actinomycetes</taxon>
        <taxon>Actinopolysporales</taxon>
        <taxon>Actinopolysporaceae</taxon>
        <taxon>Actinopolyspora</taxon>
    </lineage>
</organism>
<evidence type="ECO:0000313" key="5">
    <source>
        <dbReference type="EMBL" id="NYH78186.1"/>
    </source>
</evidence>
<reference evidence="5 6" key="1">
    <citation type="submission" date="2020-07" db="EMBL/GenBank/DDBJ databases">
        <title>Genomic Encyclopedia of Type Strains, Phase III (KMG-III): the genomes of soil and plant-associated and newly described type strains.</title>
        <authorList>
            <person name="Whitman W."/>
        </authorList>
    </citation>
    <scope>NUCLEOTIDE SEQUENCE [LARGE SCALE GENOMIC DNA]</scope>
    <source>
        <strain evidence="5 6">CECT 8576</strain>
    </source>
</reference>
<keyword evidence="1" id="KW-0805">Transcription regulation</keyword>
<evidence type="ECO:0000313" key="6">
    <source>
        <dbReference type="Proteomes" id="UP000548304"/>
    </source>
</evidence>
<dbReference type="InterPro" id="IPR000524">
    <property type="entry name" value="Tscrpt_reg_HTH_GntR"/>
</dbReference>
<dbReference type="PROSITE" id="PS50949">
    <property type="entry name" value="HTH_GNTR"/>
    <property type="match status" value="2"/>
</dbReference>